<feature type="region of interest" description="Disordered" evidence="3">
    <location>
        <begin position="179"/>
        <end position="279"/>
    </location>
</feature>
<dbReference type="PANTHER" id="PTHR20982">
    <property type="entry name" value="RIBOSOME RECYCLING FACTOR"/>
    <property type="match status" value="1"/>
</dbReference>
<feature type="transmembrane region" description="Helical" evidence="4">
    <location>
        <begin position="12"/>
        <end position="30"/>
    </location>
</feature>
<dbReference type="GO" id="GO:0043023">
    <property type="term" value="F:ribosomal large subunit binding"/>
    <property type="evidence" value="ECO:0007669"/>
    <property type="project" value="TreeGrafter"/>
</dbReference>
<comment type="caution">
    <text evidence="6">The sequence shown here is derived from an EMBL/GenBank/DDBJ whole genome shotgun (WGS) entry which is preliminary data.</text>
</comment>
<dbReference type="OMA" id="HDQTRKR"/>
<dbReference type="RefSeq" id="XP_028542110.1">
    <property type="nucleotide sequence ID" value="XM_028686309.1"/>
</dbReference>
<keyword evidence="4" id="KW-0812">Transmembrane</keyword>
<gene>
    <name evidence="6" type="ORF">PGO_041210</name>
</gene>
<dbReference type="GO" id="GO:0005739">
    <property type="term" value="C:mitochondrion"/>
    <property type="evidence" value="ECO:0007669"/>
    <property type="project" value="TreeGrafter"/>
</dbReference>
<protein>
    <submittedName>
        <fullName evidence="6">Ribosome-recycling factor</fullName>
    </submittedName>
</protein>
<evidence type="ECO:0000259" key="5">
    <source>
        <dbReference type="Pfam" id="PF01765"/>
    </source>
</evidence>
<keyword evidence="2" id="KW-0648">Protein biosynthesis</keyword>
<evidence type="ECO:0000313" key="7">
    <source>
        <dbReference type="Proteomes" id="UP000195521"/>
    </source>
</evidence>
<dbReference type="Gene3D" id="1.10.132.20">
    <property type="entry name" value="Ribosome-recycling factor"/>
    <property type="match status" value="1"/>
</dbReference>
<dbReference type="SUPFAM" id="SSF55194">
    <property type="entry name" value="Ribosome recycling factor, RRF"/>
    <property type="match status" value="1"/>
</dbReference>
<dbReference type="EMBL" id="BDQF01000004">
    <property type="protein sequence ID" value="GAW79521.1"/>
    <property type="molecule type" value="Genomic_DNA"/>
</dbReference>
<evidence type="ECO:0000256" key="2">
    <source>
        <dbReference type="ARBA" id="ARBA00022917"/>
    </source>
</evidence>
<sequence>MEIKQKKNFAKKVIWFVLMLSQFCIININFCDGFSVKRISKFEAFLTFRDTSDWSFIKDKFRVNKLGKRHNDVMYNKNGIELQERKNHNILYVHKKKKKKNQNKDELQVQEIINNQVVSKKNEENDTKIQRTFIPPAREKKVTHKSYKGMVLENANESTYTTGARKTGDSYILNNFNIRSSLKEDEEEEEDEDDEEDDEDDENFHNARTGNSIGKGGEAEEFKKKKKKNKAAINDETDETDETHEEDSGDESVEEEEEDDDDDDEDSEELPFSEEDLEIMNKTSAEKMNNVYNYIKRESYRFNLNNVSNTMLEDEKVKINERIYIIKHICHIKKKENLFIITPYDPYYVNFIYNHFTKEYNELKFYVKDKSVYAVIPPLSENLKNEIRIKIKEKIEDAKGTLRNVRKQMMSKLDKVKNKIGKDVYFRQRNYIQSLHDQTRKKIEAIMDDIR</sequence>
<accession>A0A1Y1JAH2</accession>
<evidence type="ECO:0000313" key="6">
    <source>
        <dbReference type="EMBL" id="GAW79521.1"/>
    </source>
</evidence>
<reference evidence="7" key="1">
    <citation type="submission" date="2017-04" db="EMBL/GenBank/DDBJ databases">
        <title>Plasmodium gonderi genome.</title>
        <authorList>
            <person name="Arisue N."/>
            <person name="Honma H."/>
            <person name="Kawai S."/>
            <person name="Tougan T."/>
            <person name="Tanabe K."/>
            <person name="Horii T."/>
        </authorList>
    </citation>
    <scope>NUCLEOTIDE SEQUENCE [LARGE SCALE GENOMIC DNA]</scope>
    <source>
        <strain evidence="7">ATCC 30045</strain>
    </source>
</reference>
<dbReference type="PANTHER" id="PTHR20982:SF3">
    <property type="entry name" value="MITOCHONDRIAL RIBOSOME RECYCLING FACTOR PSEUDO 1"/>
    <property type="match status" value="1"/>
</dbReference>
<keyword evidence="4" id="KW-1133">Transmembrane helix</keyword>
<feature type="compositionally biased region" description="Acidic residues" evidence="3">
    <location>
        <begin position="235"/>
        <end position="278"/>
    </location>
</feature>
<feature type="compositionally biased region" description="Acidic residues" evidence="3">
    <location>
        <begin position="184"/>
        <end position="202"/>
    </location>
</feature>
<dbReference type="Gene3D" id="3.30.1360.40">
    <property type="match status" value="1"/>
</dbReference>
<dbReference type="InterPro" id="IPR023584">
    <property type="entry name" value="Ribosome_recyc_fac_dom"/>
</dbReference>
<dbReference type="Proteomes" id="UP000195521">
    <property type="component" value="Unassembled WGS sequence"/>
</dbReference>
<dbReference type="OrthoDB" id="372654at2759"/>
<dbReference type="InterPro" id="IPR002661">
    <property type="entry name" value="Ribosome_recyc_fac"/>
</dbReference>
<keyword evidence="4" id="KW-0472">Membrane</keyword>
<evidence type="ECO:0000256" key="3">
    <source>
        <dbReference type="SAM" id="MobiDB-lite"/>
    </source>
</evidence>
<evidence type="ECO:0000256" key="1">
    <source>
        <dbReference type="ARBA" id="ARBA00005912"/>
    </source>
</evidence>
<name>A0A1Y1JAH2_PLAGO</name>
<dbReference type="AlphaFoldDB" id="A0A1Y1JAH2"/>
<keyword evidence="7" id="KW-1185">Reference proteome</keyword>
<proteinExistence type="inferred from homology"/>
<dbReference type="GeneID" id="39746232"/>
<dbReference type="Pfam" id="PF01765">
    <property type="entry name" value="RRF"/>
    <property type="match status" value="1"/>
</dbReference>
<comment type="similarity">
    <text evidence="1">Belongs to the RRF family.</text>
</comment>
<organism evidence="6 7">
    <name type="scientific">Plasmodium gonderi</name>
    <dbReference type="NCBI Taxonomy" id="77519"/>
    <lineage>
        <taxon>Eukaryota</taxon>
        <taxon>Sar</taxon>
        <taxon>Alveolata</taxon>
        <taxon>Apicomplexa</taxon>
        <taxon>Aconoidasida</taxon>
        <taxon>Haemosporida</taxon>
        <taxon>Plasmodiidae</taxon>
        <taxon>Plasmodium</taxon>
        <taxon>Plasmodium (Plasmodium)</taxon>
    </lineage>
</organism>
<dbReference type="InterPro" id="IPR036191">
    <property type="entry name" value="RRF_sf"/>
</dbReference>
<feature type="domain" description="Ribosome recycling factor" evidence="5">
    <location>
        <begin position="300"/>
        <end position="448"/>
    </location>
</feature>
<evidence type="ECO:0000256" key="4">
    <source>
        <dbReference type="SAM" id="Phobius"/>
    </source>
</evidence>
<dbReference type="GO" id="GO:0006412">
    <property type="term" value="P:translation"/>
    <property type="evidence" value="ECO:0007669"/>
    <property type="project" value="UniProtKB-KW"/>
</dbReference>